<feature type="transmembrane region" description="Helical" evidence="5">
    <location>
        <begin position="167"/>
        <end position="189"/>
    </location>
</feature>
<dbReference type="InterPro" id="IPR007263">
    <property type="entry name" value="DCC1-like"/>
</dbReference>
<dbReference type="GO" id="GO:0012505">
    <property type="term" value="C:endomembrane system"/>
    <property type="evidence" value="ECO:0007669"/>
    <property type="project" value="UniProtKB-SubCell"/>
</dbReference>
<feature type="transmembrane region" description="Helical" evidence="5">
    <location>
        <begin position="373"/>
        <end position="391"/>
    </location>
</feature>
<dbReference type="PANTHER" id="PTHR39535:SF2">
    <property type="entry name" value="HTTM DOMAIN-CONTAINING PROTEIN"/>
    <property type="match status" value="1"/>
</dbReference>
<feature type="transmembrane region" description="Helical" evidence="5">
    <location>
        <begin position="253"/>
        <end position="271"/>
    </location>
</feature>
<gene>
    <name evidence="7" type="ORF">IQ241_01220</name>
</gene>
<feature type="transmembrane region" description="Helical" evidence="5">
    <location>
        <begin position="219"/>
        <end position="241"/>
    </location>
</feature>
<evidence type="ECO:0000256" key="4">
    <source>
        <dbReference type="ARBA" id="ARBA00023136"/>
    </source>
</evidence>
<dbReference type="Pfam" id="PF04134">
    <property type="entry name" value="DCC1-like"/>
    <property type="match status" value="1"/>
</dbReference>
<dbReference type="AlphaFoldDB" id="A0A8J7AAL8"/>
<dbReference type="SMART" id="SM00752">
    <property type="entry name" value="HTTM"/>
    <property type="match status" value="1"/>
</dbReference>
<name>A0A8J7AAL8_9CYAN</name>
<proteinExistence type="predicted"/>
<dbReference type="EMBL" id="JADEXG010000002">
    <property type="protein sequence ID" value="MBE9075929.1"/>
    <property type="molecule type" value="Genomic_DNA"/>
</dbReference>
<evidence type="ECO:0000313" key="8">
    <source>
        <dbReference type="Proteomes" id="UP000636505"/>
    </source>
</evidence>
<dbReference type="InterPro" id="IPR052964">
    <property type="entry name" value="Sporulation_signal_mat"/>
</dbReference>
<keyword evidence="2 5" id="KW-0812">Transmembrane</keyword>
<dbReference type="GO" id="GO:0015035">
    <property type="term" value="F:protein-disulfide reductase activity"/>
    <property type="evidence" value="ECO:0007669"/>
    <property type="project" value="InterPro"/>
</dbReference>
<comment type="subcellular location">
    <subcellularLocation>
        <location evidence="1">Endomembrane system</location>
        <topology evidence="1">Multi-pass membrane protein</topology>
    </subcellularLocation>
</comment>
<accession>A0A8J7AAL8</accession>
<feature type="transmembrane region" description="Helical" evidence="5">
    <location>
        <begin position="136"/>
        <end position="155"/>
    </location>
</feature>
<sequence length="616" mass="69844">MVTDRATTTRWVKPLSKRYGLDLRSLALLRMGLALVILADLGIRFGDVTALYSDAGVLPRQLLLEEVLQPWYWSLHLLSGQPLVQGLMFAAAAFFALAMLVGYQTRLATIASWALLVSLHNRNPLLIFAADDVLRAVMFWAMFLPLGAAYSIDRAMNTSSQPLPRRIFTAATVALMVQQCFIYWFSALFKTTSPDWWPSGSAVYYSLSYDQYATPLGHLLLGLGPLLTVLTLVTLVVEWVGPLLLWVPIRTDFFRMLAVILFIALHAGFGLTLNIGIFPFLSIVTWLAFIPTSVWEGWARKAYGPAQQGLTIYYDADCGFCKKVVHLIRTFLLLPQTPLQTAQSDPVINAAMETQNSWVVVDWQQRHHYKFEGIAYVVSLSPVFCFLAPLLRWRPVMAVGTRFYQMIANNRRAAGRLTRPFSYRSFQVGSSWLLNGAVIALLGLTFLWNLRSIVTHRAFVDSQNPAAKVVRKVTNSRTLQRVDWLSRLTRLDQSWSIFAPGAPKDDGWHVAVGQLADGREVDLLREGREVGFEKPSLRDRGRLYRNMQWRTLFINLNRNAGQRILPGYGRYLCRQQPELPLKSVTLYFMDEQTVPPGQEQTVRQTEIWQQSCSDEP</sequence>
<reference evidence="7" key="1">
    <citation type="submission" date="2020-10" db="EMBL/GenBank/DDBJ databases">
        <authorList>
            <person name="Castelo-Branco R."/>
            <person name="Eusebio N."/>
            <person name="Adriana R."/>
            <person name="Vieira A."/>
            <person name="Brugerolle De Fraissinette N."/>
            <person name="Rezende De Castro R."/>
            <person name="Schneider M.P."/>
            <person name="Vasconcelos V."/>
            <person name="Leao P.N."/>
        </authorList>
    </citation>
    <scope>NUCLEOTIDE SEQUENCE</scope>
    <source>
        <strain evidence="7">LEGE 07310</strain>
    </source>
</reference>
<feature type="transmembrane region" description="Helical" evidence="5">
    <location>
        <begin position="83"/>
        <end position="103"/>
    </location>
</feature>
<feature type="transmembrane region" description="Helical" evidence="5">
    <location>
        <begin position="432"/>
        <end position="450"/>
    </location>
</feature>
<feature type="domain" description="HTTM-like" evidence="6">
    <location>
        <begin position="18"/>
        <end position="294"/>
    </location>
</feature>
<evidence type="ECO:0000256" key="2">
    <source>
        <dbReference type="ARBA" id="ARBA00022692"/>
    </source>
</evidence>
<evidence type="ECO:0000256" key="1">
    <source>
        <dbReference type="ARBA" id="ARBA00004127"/>
    </source>
</evidence>
<evidence type="ECO:0000256" key="5">
    <source>
        <dbReference type="SAM" id="Phobius"/>
    </source>
</evidence>
<evidence type="ECO:0000259" key="6">
    <source>
        <dbReference type="SMART" id="SM00752"/>
    </source>
</evidence>
<keyword evidence="8" id="KW-1185">Reference proteome</keyword>
<keyword evidence="4 5" id="KW-0472">Membrane</keyword>
<dbReference type="RefSeq" id="WP_193904595.1">
    <property type="nucleotide sequence ID" value="NZ_JADEXG010000002.1"/>
</dbReference>
<evidence type="ECO:0000313" key="7">
    <source>
        <dbReference type="EMBL" id="MBE9075929.1"/>
    </source>
</evidence>
<keyword evidence="3 5" id="KW-1133">Transmembrane helix</keyword>
<evidence type="ECO:0000256" key="3">
    <source>
        <dbReference type="ARBA" id="ARBA00022989"/>
    </source>
</evidence>
<protein>
    <submittedName>
        <fullName evidence="7">HTTM domain-containing protein</fullName>
    </submittedName>
</protein>
<feature type="transmembrane region" description="Helical" evidence="5">
    <location>
        <begin position="21"/>
        <end position="43"/>
    </location>
</feature>
<dbReference type="Proteomes" id="UP000636505">
    <property type="component" value="Unassembled WGS sequence"/>
</dbReference>
<dbReference type="InterPro" id="IPR011020">
    <property type="entry name" value="HTTM-like"/>
</dbReference>
<organism evidence="7 8">
    <name type="scientific">Vasconcelosia minhoensis LEGE 07310</name>
    <dbReference type="NCBI Taxonomy" id="915328"/>
    <lineage>
        <taxon>Bacteria</taxon>
        <taxon>Bacillati</taxon>
        <taxon>Cyanobacteriota</taxon>
        <taxon>Cyanophyceae</taxon>
        <taxon>Nodosilineales</taxon>
        <taxon>Cymatolegaceae</taxon>
        <taxon>Vasconcelosia</taxon>
        <taxon>Vasconcelosia minhoensis</taxon>
    </lineage>
</organism>
<comment type="caution">
    <text evidence="7">The sequence shown here is derived from an EMBL/GenBank/DDBJ whole genome shotgun (WGS) entry which is preliminary data.</text>
</comment>
<dbReference type="PANTHER" id="PTHR39535">
    <property type="entry name" value="SPORULATION-DELAYING PROTEIN SDPB"/>
    <property type="match status" value="1"/>
</dbReference>